<evidence type="ECO:0000313" key="2">
    <source>
        <dbReference type="Proteomes" id="UP000308197"/>
    </source>
</evidence>
<dbReference type="EMBL" id="ML211081">
    <property type="protein sequence ID" value="TFK89267.1"/>
    <property type="molecule type" value="Genomic_DNA"/>
</dbReference>
<gene>
    <name evidence="1" type="ORF">K466DRAFT_584754</name>
</gene>
<dbReference type="InParanoid" id="A0A5C3PJL8"/>
<proteinExistence type="predicted"/>
<dbReference type="AlphaFoldDB" id="A0A5C3PJL8"/>
<evidence type="ECO:0000313" key="1">
    <source>
        <dbReference type="EMBL" id="TFK89267.1"/>
    </source>
</evidence>
<accession>A0A5C3PJL8</accession>
<organism evidence="1 2">
    <name type="scientific">Polyporus arcularius HHB13444</name>
    <dbReference type="NCBI Taxonomy" id="1314778"/>
    <lineage>
        <taxon>Eukaryota</taxon>
        <taxon>Fungi</taxon>
        <taxon>Dikarya</taxon>
        <taxon>Basidiomycota</taxon>
        <taxon>Agaricomycotina</taxon>
        <taxon>Agaricomycetes</taxon>
        <taxon>Polyporales</taxon>
        <taxon>Polyporaceae</taxon>
        <taxon>Polyporus</taxon>
    </lineage>
</organism>
<protein>
    <submittedName>
        <fullName evidence="1">Uncharacterized protein</fullName>
    </submittedName>
</protein>
<name>A0A5C3PJL8_9APHY</name>
<dbReference type="Proteomes" id="UP000308197">
    <property type="component" value="Unassembled WGS sequence"/>
</dbReference>
<reference evidence="1 2" key="1">
    <citation type="journal article" date="2019" name="Nat. Ecol. Evol.">
        <title>Megaphylogeny resolves global patterns of mushroom evolution.</title>
        <authorList>
            <person name="Varga T."/>
            <person name="Krizsan K."/>
            <person name="Foldi C."/>
            <person name="Dima B."/>
            <person name="Sanchez-Garcia M."/>
            <person name="Sanchez-Ramirez S."/>
            <person name="Szollosi G.J."/>
            <person name="Szarkandi J.G."/>
            <person name="Papp V."/>
            <person name="Albert L."/>
            <person name="Andreopoulos W."/>
            <person name="Angelini C."/>
            <person name="Antonin V."/>
            <person name="Barry K.W."/>
            <person name="Bougher N.L."/>
            <person name="Buchanan P."/>
            <person name="Buyck B."/>
            <person name="Bense V."/>
            <person name="Catcheside P."/>
            <person name="Chovatia M."/>
            <person name="Cooper J."/>
            <person name="Damon W."/>
            <person name="Desjardin D."/>
            <person name="Finy P."/>
            <person name="Geml J."/>
            <person name="Haridas S."/>
            <person name="Hughes K."/>
            <person name="Justo A."/>
            <person name="Karasinski D."/>
            <person name="Kautmanova I."/>
            <person name="Kiss B."/>
            <person name="Kocsube S."/>
            <person name="Kotiranta H."/>
            <person name="LaButti K.M."/>
            <person name="Lechner B.E."/>
            <person name="Liimatainen K."/>
            <person name="Lipzen A."/>
            <person name="Lukacs Z."/>
            <person name="Mihaltcheva S."/>
            <person name="Morgado L.N."/>
            <person name="Niskanen T."/>
            <person name="Noordeloos M.E."/>
            <person name="Ohm R.A."/>
            <person name="Ortiz-Santana B."/>
            <person name="Ovrebo C."/>
            <person name="Racz N."/>
            <person name="Riley R."/>
            <person name="Savchenko A."/>
            <person name="Shiryaev A."/>
            <person name="Soop K."/>
            <person name="Spirin V."/>
            <person name="Szebenyi C."/>
            <person name="Tomsovsky M."/>
            <person name="Tulloss R.E."/>
            <person name="Uehling J."/>
            <person name="Grigoriev I.V."/>
            <person name="Vagvolgyi C."/>
            <person name="Papp T."/>
            <person name="Martin F.M."/>
            <person name="Miettinen O."/>
            <person name="Hibbett D.S."/>
            <person name="Nagy L.G."/>
        </authorList>
    </citation>
    <scope>NUCLEOTIDE SEQUENCE [LARGE SCALE GENOMIC DNA]</scope>
    <source>
        <strain evidence="1 2">HHB13444</strain>
    </source>
</reference>
<keyword evidence="2" id="KW-1185">Reference proteome</keyword>
<sequence>MTPKQAEEELDSVFGATADMIPTMVYRQFPRIPRQSLRRRLVLMSGANGKWLLVLKDNSSKTMLSTKIEQEDVEGVRKLLDLGEQKPMWYRIPS</sequence>